<sequence length="114" mass="12422">MERFAISVLWLTALALPVIVFLLFRPRSHLRCLFAAIAAVATGWSFNFAYAIAAQAITAKDVSGINGAAHAFAALFGWVLPTFLVLLTWLAWGFIARRMSPNNSFKPTPLRGAA</sequence>
<dbReference type="RefSeq" id="WP_097119825.1">
    <property type="nucleotide sequence ID" value="NZ_OCND01000001.1"/>
</dbReference>
<dbReference type="AlphaFoldDB" id="A0A286CV38"/>
<reference evidence="2 3" key="1">
    <citation type="submission" date="2017-09" db="EMBL/GenBank/DDBJ databases">
        <authorList>
            <person name="Ehlers B."/>
            <person name="Leendertz F.H."/>
        </authorList>
    </citation>
    <scope>NUCLEOTIDE SEQUENCE [LARGE SCALE GENOMIC DNA]</scope>
    <source>
        <strain evidence="2 3">CGMCC 1.10978</strain>
    </source>
</reference>
<keyword evidence="3" id="KW-1185">Reference proteome</keyword>
<name>A0A286CV38_9GAMM</name>
<keyword evidence="1" id="KW-0472">Membrane</keyword>
<dbReference type="OrthoDB" id="6030993at2"/>
<protein>
    <submittedName>
        <fullName evidence="2">Uncharacterized protein</fullName>
    </submittedName>
</protein>
<evidence type="ECO:0000256" key="1">
    <source>
        <dbReference type="SAM" id="Phobius"/>
    </source>
</evidence>
<accession>A0A286CV38</accession>
<proteinExistence type="predicted"/>
<organism evidence="2 3">
    <name type="scientific">Pseudoxanthomonas wuyuanensis</name>
    <dbReference type="NCBI Taxonomy" id="1073196"/>
    <lineage>
        <taxon>Bacteria</taxon>
        <taxon>Pseudomonadati</taxon>
        <taxon>Pseudomonadota</taxon>
        <taxon>Gammaproteobacteria</taxon>
        <taxon>Lysobacterales</taxon>
        <taxon>Lysobacteraceae</taxon>
        <taxon>Pseudoxanthomonas</taxon>
    </lineage>
</organism>
<evidence type="ECO:0000313" key="3">
    <source>
        <dbReference type="Proteomes" id="UP000219374"/>
    </source>
</evidence>
<keyword evidence="1" id="KW-1133">Transmembrane helix</keyword>
<evidence type="ECO:0000313" key="2">
    <source>
        <dbReference type="EMBL" id="SOD50215.1"/>
    </source>
</evidence>
<feature type="transmembrane region" description="Helical" evidence="1">
    <location>
        <begin position="6"/>
        <end position="24"/>
    </location>
</feature>
<keyword evidence="1" id="KW-0812">Transmembrane</keyword>
<feature type="transmembrane region" description="Helical" evidence="1">
    <location>
        <begin position="69"/>
        <end position="96"/>
    </location>
</feature>
<feature type="transmembrane region" description="Helical" evidence="1">
    <location>
        <begin position="33"/>
        <end position="57"/>
    </location>
</feature>
<dbReference type="Proteomes" id="UP000219374">
    <property type="component" value="Unassembled WGS sequence"/>
</dbReference>
<dbReference type="EMBL" id="OCND01000001">
    <property type="protein sequence ID" value="SOD50215.1"/>
    <property type="molecule type" value="Genomic_DNA"/>
</dbReference>
<gene>
    <name evidence="2" type="ORF">SAMN06296416_1011</name>
</gene>